<sequence length="37" mass="3936">DVLTFTDQQATVHGPYGLLAQKLGLGVLRPGEARRAS</sequence>
<accession>A0A392T7A6</accession>
<evidence type="ECO:0000313" key="1">
    <source>
        <dbReference type="EMBL" id="MCI56040.1"/>
    </source>
</evidence>
<protein>
    <submittedName>
        <fullName evidence="1">Uncharacterized protein</fullName>
    </submittedName>
</protein>
<dbReference type="Proteomes" id="UP000265520">
    <property type="component" value="Unassembled WGS sequence"/>
</dbReference>
<proteinExistence type="predicted"/>
<name>A0A392T7A6_9FABA</name>
<keyword evidence="2" id="KW-1185">Reference proteome</keyword>
<feature type="non-terminal residue" evidence="1">
    <location>
        <position position="1"/>
    </location>
</feature>
<organism evidence="1 2">
    <name type="scientific">Trifolium medium</name>
    <dbReference type="NCBI Taxonomy" id="97028"/>
    <lineage>
        <taxon>Eukaryota</taxon>
        <taxon>Viridiplantae</taxon>
        <taxon>Streptophyta</taxon>
        <taxon>Embryophyta</taxon>
        <taxon>Tracheophyta</taxon>
        <taxon>Spermatophyta</taxon>
        <taxon>Magnoliopsida</taxon>
        <taxon>eudicotyledons</taxon>
        <taxon>Gunneridae</taxon>
        <taxon>Pentapetalae</taxon>
        <taxon>rosids</taxon>
        <taxon>fabids</taxon>
        <taxon>Fabales</taxon>
        <taxon>Fabaceae</taxon>
        <taxon>Papilionoideae</taxon>
        <taxon>50 kb inversion clade</taxon>
        <taxon>NPAAA clade</taxon>
        <taxon>Hologalegina</taxon>
        <taxon>IRL clade</taxon>
        <taxon>Trifolieae</taxon>
        <taxon>Trifolium</taxon>
    </lineage>
</organism>
<evidence type="ECO:0000313" key="2">
    <source>
        <dbReference type="Proteomes" id="UP000265520"/>
    </source>
</evidence>
<dbReference type="AlphaFoldDB" id="A0A392T7A6"/>
<comment type="caution">
    <text evidence="1">The sequence shown here is derived from an EMBL/GenBank/DDBJ whole genome shotgun (WGS) entry which is preliminary data.</text>
</comment>
<dbReference type="EMBL" id="LXQA010505993">
    <property type="protein sequence ID" value="MCI56040.1"/>
    <property type="molecule type" value="Genomic_DNA"/>
</dbReference>
<reference evidence="1 2" key="1">
    <citation type="journal article" date="2018" name="Front. Plant Sci.">
        <title>Red Clover (Trifolium pratense) and Zigzag Clover (T. medium) - A Picture of Genomic Similarities and Differences.</title>
        <authorList>
            <person name="Dluhosova J."/>
            <person name="Istvanek J."/>
            <person name="Nedelnik J."/>
            <person name="Repkova J."/>
        </authorList>
    </citation>
    <scope>NUCLEOTIDE SEQUENCE [LARGE SCALE GENOMIC DNA]</scope>
    <source>
        <strain evidence="2">cv. 10/8</strain>
        <tissue evidence="1">Leaf</tissue>
    </source>
</reference>